<feature type="region of interest" description="Disordered" evidence="1">
    <location>
        <begin position="1"/>
        <end position="23"/>
    </location>
</feature>
<feature type="compositionally biased region" description="Basic and acidic residues" evidence="1">
    <location>
        <begin position="53"/>
        <end position="63"/>
    </location>
</feature>
<feature type="compositionally biased region" description="Basic and acidic residues" evidence="1">
    <location>
        <begin position="1"/>
        <end position="11"/>
    </location>
</feature>
<reference evidence="2" key="1">
    <citation type="submission" date="2019-08" db="EMBL/GenBank/DDBJ databases">
        <authorList>
            <person name="Kucharzyk K."/>
            <person name="Murdoch R.W."/>
            <person name="Higgins S."/>
            <person name="Loffler F."/>
        </authorList>
    </citation>
    <scope>NUCLEOTIDE SEQUENCE</scope>
</reference>
<sequence>MRLKLREELHRPGPVGHRRGEDLVDRRGLLGHQADLAGHAELRGDPGRVGQLHPERTDGRAVDRAGQAGGLGGDGELRAGVGQGHRVVVEAGVAAVVAEPQAEAEGVPGVGDGRQVLHAAGRLDQRDDLGVEVLCGAVDVLGRLHHRQHDALQARRLGQRAQVLLPPLGAEAVDPHPALVAVGRQPLDDVRPGLVLALRGDGVLDVEEDDISSAGDGRVEAVGVRGVHEQPGAGELGSDSGGGHDRHLHDPSRRWVEGSAPTPRMRAASHPVERPPRDRQGLFLQRRRPGRRTAGGPVAYG</sequence>
<evidence type="ECO:0000256" key="1">
    <source>
        <dbReference type="SAM" id="MobiDB-lite"/>
    </source>
</evidence>
<name>A0A645AF43_9ZZZZ</name>
<comment type="caution">
    <text evidence="2">The sequence shown here is derived from an EMBL/GenBank/DDBJ whole genome shotgun (WGS) entry which is preliminary data.</text>
</comment>
<feature type="compositionally biased region" description="Basic and acidic residues" evidence="1">
    <location>
        <begin position="271"/>
        <end position="280"/>
    </location>
</feature>
<feature type="region of interest" description="Disordered" evidence="1">
    <location>
        <begin position="36"/>
        <end position="76"/>
    </location>
</feature>
<dbReference type="AlphaFoldDB" id="A0A645AF43"/>
<protein>
    <submittedName>
        <fullName evidence="2">Uncharacterized protein</fullName>
    </submittedName>
</protein>
<evidence type="ECO:0000313" key="2">
    <source>
        <dbReference type="EMBL" id="MPM51576.1"/>
    </source>
</evidence>
<proteinExistence type="predicted"/>
<organism evidence="2">
    <name type="scientific">bioreactor metagenome</name>
    <dbReference type="NCBI Taxonomy" id="1076179"/>
    <lineage>
        <taxon>unclassified sequences</taxon>
        <taxon>metagenomes</taxon>
        <taxon>ecological metagenomes</taxon>
    </lineage>
</organism>
<gene>
    <name evidence="2" type="ORF">SDC9_98325</name>
</gene>
<accession>A0A645AF43</accession>
<feature type="compositionally biased region" description="Basic and acidic residues" evidence="1">
    <location>
        <begin position="242"/>
        <end position="256"/>
    </location>
</feature>
<feature type="region of interest" description="Disordered" evidence="1">
    <location>
        <begin position="224"/>
        <end position="301"/>
    </location>
</feature>
<dbReference type="EMBL" id="VSSQ01013476">
    <property type="protein sequence ID" value="MPM51576.1"/>
    <property type="molecule type" value="Genomic_DNA"/>
</dbReference>
<feature type="compositionally biased region" description="Low complexity" evidence="1">
    <location>
        <begin position="292"/>
        <end position="301"/>
    </location>
</feature>